<dbReference type="AlphaFoldDB" id="A0A2W4QXZ0"/>
<dbReference type="Proteomes" id="UP000249396">
    <property type="component" value="Unassembled WGS sequence"/>
</dbReference>
<protein>
    <submittedName>
        <fullName evidence="1">Uncharacterized protein</fullName>
    </submittedName>
</protein>
<comment type="caution">
    <text evidence="1">The sequence shown here is derived from an EMBL/GenBank/DDBJ whole genome shotgun (WGS) entry which is preliminary data.</text>
</comment>
<evidence type="ECO:0000313" key="1">
    <source>
        <dbReference type="EMBL" id="PZN75836.1"/>
    </source>
</evidence>
<dbReference type="EMBL" id="QJPH01000374">
    <property type="protein sequence ID" value="PZN75836.1"/>
    <property type="molecule type" value="Genomic_DNA"/>
</dbReference>
<organism evidence="1 2">
    <name type="scientific">Candidatus Methylumidiphilus alinenensis</name>
    <dbReference type="NCBI Taxonomy" id="2202197"/>
    <lineage>
        <taxon>Bacteria</taxon>
        <taxon>Pseudomonadati</taxon>
        <taxon>Pseudomonadota</taxon>
        <taxon>Gammaproteobacteria</taxon>
        <taxon>Methylococcales</taxon>
        <taxon>Candidatus Methylumidiphilus</taxon>
    </lineage>
</organism>
<name>A0A2W4QXZ0_9GAMM</name>
<sequence length="91" mass="9897">MEYANTADSRIEAQGKPTVRVWAVDKISDTKSNYIAVSYLEDNANGEFNLSRIDYTGNAAAGVAPYASVQLSYEVRPDVESGYEVGSVIRA</sequence>
<gene>
    <name evidence="1" type="ORF">DM484_17810</name>
</gene>
<reference evidence="1 2" key="1">
    <citation type="journal article" date="2018" name="Aquat. Microb. Ecol.">
        <title>Gammaproteobacterial methanotrophs dominate.</title>
        <authorList>
            <person name="Rissanen A.J."/>
            <person name="Saarenheimo J."/>
            <person name="Tiirola M."/>
            <person name="Peura S."/>
            <person name="Aalto S.L."/>
            <person name="Karvinen A."/>
            <person name="Nykanen H."/>
        </authorList>
    </citation>
    <scope>NUCLEOTIDE SEQUENCE [LARGE SCALE GENOMIC DNA]</scope>
    <source>
        <strain evidence="1">AMbin10</strain>
    </source>
</reference>
<accession>A0A2W4QXZ0</accession>
<evidence type="ECO:0000313" key="2">
    <source>
        <dbReference type="Proteomes" id="UP000249396"/>
    </source>
</evidence>
<proteinExistence type="predicted"/>